<dbReference type="SUPFAM" id="SSF53098">
    <property type="entry name" value="Ribonuclease H-like"/>
    <property type="match status" value="1"/>
</dbReference>
<keyword evidence="3" id="KW-1185">Reference proteome</keyword>
<dbReference type="Gene3D" id="3.30.420.10">
    <property type="entry name" value="Ribonuclease H-like superfamily/Ribonuclease H"/>
    <property type="match status" value="1"/>
</dbReference>
<evidence type="ECO:0000313" key="3">
    <source>
        <dbReference type="Proteomes" id="UP001597283"/>
    </source>
</evidence>
<sequence>MNIVLDIETVADLNACENAGVDPAAGFPAWPLHQLLCVSLLTVQRDRDQRHKFGIETFSRSMMSERAIVAEVERRLEGCRSLLTYNGRGFDIPVLLARAAMTGEHTPMLLRAGSRSNAGFHTDLLDEITCQGAAVRPRLIDVCAGFGIPAKLDLAGTSVAELAAQGHYGRIERYCESDVISTWLAAQMWRSTQSSHPGIEHWRELAAWIFTNQPRLSHLLPYVPAPSVSGGGASLSSHGAYLIDL</sequence>
<comment type="caution">
    <text evidence="2">The sequence shown here is derived from an EMBL/GenBank/DDBJ whole genome shotgun (WGS) entry which is preliminary data.</text>
</comment>
<proteinExistence type="predicted"/>
<dbReference type="EMBL" id="JBHUFC010000003">
    <property type="protein sequence ID" value="MFD1788468.1"/>
    <property type="molecule type" value="Genomic_DNA"/>
</dbReference>
<gene>
    <name evidence="2" type="ORF">ACFSC3_12900</name>
</gene>
<evidence type="ECO:0000259" key="1">
    <source>
        <dbReference type="Pfam" id="PF10108"/>
    </source>
</evidence>
<feature type="domain" description="Predicted 3'-5' exonuclease PolB-like" evidence="1">
    <location>
        <begin position="28"/>
        <end position="184"/>
    </location>
</feature>
<protein>
    <submittedName>
        <fullName evidence="2">Ribonuclease H-like domain-containing protein</fullName>
    </submittedName>
</protein>
<name>A0ABW4NFG2_9SPHN</name>
<reference evidence="3" key="1">
    <citation type="journal article" date="2019" name="Int. J. Syst. Evol. Microbiol.">
        <title>The Global Catalogue of Microorganisms (GCM) 10K type strain sequencing project: providing services to taxonomists for standard genome sequencing and annotation.</title>
        <authorList>
            <consortium name="The Broad Institute Genomics Platform"/>
            <consortium name="The Broad Institute Genome Sequencing Center for Infectious Disease"/>
            <person name="Wu L."/>
            <person name="Ma J."/>
        </authorList>
    </citation>
    <scope>NUCLEOTIDE SEQUENCE [LARGE SCALE GENOMIC DNA]</scope>
    <source>
        <strain evidence="3">Q85</strain>
    </source>
</reference>
<evidence type="ECO:0000313" key="2">
    <source>
        <dbReference type="EMBL" id="MFD1788468.1"/>
    </source>
</evidence>
<dbReference type="InterPro" id="IPR019288">
    <property type="entry name" value="3'-5'_exonuclease_PolB-like"/>
</dbReference>
<organism evidence="2 3">
    <name type="scientific">Sphingomonas floccifaciens</name>
    <dbReference type="NCBI Taxonomy" id="1844115"/>
    <lineage>
        <taxon>Bacteria</taxon>
        <taxon>Pseudomonadati</taxon>
        <taxon>Pseudomonadota</taxon>
        <taxon>Alphaproteobacteria</taxon>
        <taxon>Sphingomonadales</taxon>
        <taxon>Sphingomonadaceae</taxon>
        <taxon>Sphingomonas</taxon>
    </lineage>
</organism>
<dbReference type="InterPro" id="IPR012337">
    <property type="entry name" value="RNaseH-like_sf"/>
</dbReference>
<dbReference type="Proteomes" id="UP001597283">
    <property type="component" value="Unassembled WGS sequence"/>
</dbReference>
<dbReference type="Pfam" id="PF10108">
    <property type="entry name" value="DNA_pol_B_exo2"/>
    <property type="match status" value="1"/>
</dbReference>
<dbReference type="InterPro" id="IPR036397">
    <property type="entry name" value="RNaseH_sf"/>
</dbReference>
<dbReference type="RefSeq" id="WP_380940845.1">
    <property type="nucleotide sequence ID" value="NZ_JBHUFC010000003.1"/>
</dbReference>
<accession>A0ABW4NFG2</accession>